<proteinExistence type="predicted"/>
<dbReference type="AlphaFoldDB" id="A0AAV1EQ05"/>
<dbReference type="SUPFAM" id="SSF46689">
    <property type="entry name" value="Homeodomain-like"/>
    <property type="match status" value="1"/>
</dbReference>
<feature type="domain" description="HTH CENPB-type" evidence="3">
    <location>
        <begin position="65"/>
        <end position="139"/>
    </location>
</feature>
<dbReference type="Pfam" id="PF03184">
    <property type="entry name" value="DDE_1"/>
    <property type="match status" value="1"/>
</dbReference>
<dbReference type="GO" id="GO:0005634">
    <property type="term" value="C:nucleus"/>
    <property type="evidence" value="ECO:0007669"/>
    <property type="project" value="TreeGrafter"/>
</dbReference>
<organism evidence="4 5">
    <name type="scientific">Xyrichtys novacula</name>
    <name type="common">Pearly razorfish</name>
    <name type="synonym">Hemipteronotus novacula</name>
    <dbReference type="NCBI Taxonomy" id="13765"/>
    <lineage>
        <taxon>Eukaryota</taxon>
        <taxon>Metazoa</taxon>
        <taxon>Chordata</taxon>
        <taxon>Craniata</taxon>
        <taxon>Vertebrata</taxon>
        <taxon>Euteleostomi</taxon>
        <taxon>Actinopterygii</taxon>
        <taxon>Neopterygii</taxon>
        <taxon>Teleostei</taxon>
        <taxon>Neoteleostei</taxon>
        <taxon>Acanthomorphata</taxon>
        <taxon>Eupercaria</taxon>
        <taxon>Labriformes</taxon>
        <taxon>Labridae</taxon>
        <taxon>Xyrichtys</taxon>
    </lineage>
</organism>
<accession>A0AAV1EQ05</accession>
<evidence type="ECO:0000256" key="1">
    <source>
        <dbReference type="ARBA" id="ARBA00023125"/>
    </source>
</evidence>
<reference evidence="4" key="1">
    <citation type="submission" date="2023-08" db="EMBL/GenBank/DDBJ databases">
        <authorList>
            <person name="Alioto T."/>
            <person name="Alioto T."/>
            <person name="Gomez Garrido J."/>
        </authorList>
    </citation>
    <scope>NUCLEOTIDE SEQUENCE</scope>
</reference>
<evidence type="ECO:0000256" key="2">
    <source>
        <dbReference type="SAM" id="MobiDB-lite"/>
    </source>
</evidence>
<name>A0AAV1EQ05_XYRNO</name>
<dbReference type="InterPro" id="IPR009057">
    <property type="entry name" value="Homeodomain-like_sf"/>
</dbReference>
<dbReference type="EMBL" id="OY660865">
    <property type="protein sequence ID" value="CAJ1050856.1"/>
    <property type="molecule type" value="Genomic_DNA"/>
</dbReference>
<dbReference type="SUPFAM" id="SSF48295">
    <property type="entry name" value="TrpR-like"/>
    <property type="match status" value="1"/>
</dbReference>
<keyword evidence="5" id="KW-1185">Reference proteome</keyword>
<dbReference type="PANTHER" id="PTHR19303">
    <property type="entry name" value="TRANSPOSON"/>
    <property type="match status" value="1"/>
</dbReference>
<sequence length="465" mass="53267">MAPVQRKNKKYDMKFKLSVVKYAEENSGEAAARHFSVDPKRVREWLKNKTELQRLSEEDSKRARLRGGGRKKASEELELKMREWVIGKRLRHERVSRKMIRAKAKEMFATVSDSSDERFSASAGWLNRFLRRNNFTCRRRTTIAQKDAKEFTEKLVKFVHFSSRMIERMKIPQRDIIVMDETAVWFDMVGSTTVETRGTRSVPLKTTGHEKSHLTVVLAAKADGTKLKPYVVFKGGIREVKAMQNISGVVIASSKNGWMNDDLTADWLQKVVGKFNFGPRLLVWDSYRCHISQATKRELKKGYKITTAVIPGGCTKYIQAPDVVWNQPFKASLRESYDSWMASDVDKTYTAGGNLRAPARRLLAAWVLKAWEELDTEMVKNSFKVCGLTVAADGDEDHLIHCFKDGEPCAAGREMLAQARQGEEEEEKEAEQQEEDEEEEFNNELVVEDDDEEEEEEGEESDEGD</sequence>
<dbReference type="GO" id="GO:0043565">
    <property type="term" value="F:sequence-specific DNA binding"/>
    <property type="evidence" value="ECO:0007669"/>
    <property type="project" value="InterPro"/>
</dbReference>
<dbReference type="PANTHER" id="PTHR19303:SF74">
    <property type="entry name" value="POGO TRANSPOSABLE ELEMENT WITH KRAB DOMAIN"/>
    <property type="match status" value="1"/>
</dbReference>
<dbReference type="InterPro" id="IPR006600">
    <property type="entry name" value="HTH_CenpB_DNA-bd_dom"/>
</dbReference>
<dbReference type="InterPro" id="IPR004875">
    <property type="entry name" value="DDE_SF_endonuclease_dom"/>
</dbReference>
<feature type="region of interest" description="Disordered" evidence="2">
    <location>
        <begin position="414"/>
        <end position="465"/>
    </location>
</feature>
<evidence type="ECO:0000259" key="3">
    <source>
        <dbReference type="PROSITE" id="PS51253"/>
    </source>
</evidence>
<protein>
    <submittedName>
        <fullName evidence="4">Zinc finger protein 540-like</fullName>
    </submittedName>
</protein>
<dbReference type="Pfam" id="PF09607">
    <property type="entry name" value="BrkDBD"/>
    <property type="match status" value="1"/>
</dbReference>
<dbReference type="InterPro" id="IPR050863">
    <property type="entry name" value="CenT-Element_Derived"/>
</dbReference>
<gene>
    <name evidence="4" type="ORF">XNOV1_A005645</name>
</gene>
<feature type="compositionally biased region" description="Acidic residues" evidence="2">
    <location>
        <begin position="423"/>
        <end position="465"/>
    </location>
</feature>
<dbReference type="SMART" id="SM00674">
    <property type="entry name" value="CENPB"/>
    <property type="match status" value="1"/>
</dbReference>
<evidence type="ECO:0000313" key="5">
    <source>
        <dbReference type="Proteomes" id="UP001178508"/>
    </source>
</evidence>
<dbReference type="InterPro" id="IPR018586">
    <property type="entry name" value="Brinker_DNA-bd"/>
</dbReference>
<dbReference type="PROSITE" id="PS51253">
    <property type="entry name" value="HTH_CENPB"/>
    <property type="match status" value="1"/>
</dbReference>
<keyword evidence="1" id="KW-0238">DNA-binding</keyword>
<dbReference type="InterPro" id="IPR010921">
    <property type="entry name" value="Trp_repressor/repl_initiator"/>
</dbReference>
<dbReference type="Pfam" id="PF03221">
    <property type="entry name" value="HTH_Tnp_Tc5"/>
    <property type="match status" value="1"/>
</dbReference>
<dbReference type="Proteomes" id="UP001178508">
    <property type="component" value="Chromosome 2"/>
</dbReference>
<evidence type="ECO:0000313" key="4">
    <source>
        <dbReference type="EMBL" id="CAJ1050856.1"/>
    </source>
</evidence>
<dbReference type="Gene3D" id="1.10.10.60">
    <property type="entry name" value="Homeodomain-like"/>
    <property type="match status" value="2"/>
</dbReference>